<evidence type="ECO:0000256" key="1">
    <source>
        <dbReference type="ARBA" id="ARBA00022737"/>
    </source>
</evidence>
<name>D8LT71_ECTSI</name>
<dbReference type="PANTHER" id="PTHR24198">
    <property type="entry name" value="ANKYRIN REPEAT AND PROTEIN KINASE DOMAIN-CONTAINING PROTEIN"/>
    <property type="match status" value="1"/>
</dbReference>
<dbReference type="Pfam" id="PF12796">
    <property type="entry name" value="Ank_2"/>
    <property type="match status" value="2"/>
</dbReference>
<dbReference type="SUPFAM" id="SSF48403">
    <property type="entry name" value="Ankyrin repeat"/>
    <property type="match status" value="1"/>
</dbReference>
<dbReference type="EMBL" id="FN649047">
    <property type="protein sequence ID" value="CBN77942.1"/>
    <property type="molecule type" value="Genomic_DNA"/>
</dbReference>
<dbReference type="InParanoid" id="D8LT71"/>
<organism evidence="4 5">
    <name type="scientific">Ectocarpus siliculosus</name>
    <name type="common">Brown alga</name>
    <name type="synonym">Conferva siliculosa</name>
    <dbReference type="NCBI Taxonomy" id="2880"/>
    <lineage>
        <taxon>Eukaryota</taxon>
        <taxon>Sar</taxon>
        <taxon>Stramenopiles</taxon>
        <taxon>Ochrophyta</taxon>
        <taxon>PX clade</taxon>
        <taxon>Phaeophyceae</taxon>
        <taxon>Ectocarpales</taxon>
        <taxon>Ectocarpaceae</taxon>
        <taxon>Ectocarpus</taxon>
    </lineage>
</organism>
<feature type="repeat" description="ANK" evidence="3">
    <location>
        <begin position="81"/>
        <end position="113"/>
    </location>
</feature>
<feature type="repeat" description="ANK" evidence="3">
    <location>
        <begin position="115"/>
        <end position="147"/>
    </location>
</feature>
<dbReference type="InterPro" id="IPR002110">
    <property type="entry name" value="Ankyrin_rpt"/>
</dbReference>
<dbReference type="AlphaFoldDB" id="D8LT71"/>
<dbReference type="STRING" id="2880.D8LT71"/>
<sequence length="179" mass="18196">MPSAPPPLEHSPRGPWNQLHQAAQDGLVELALALLSSGWIDIDQGTQGGWTPLMYATIEGCLLVVRILLDNGAKTNLVADGGVDALSTAAMGGHLGVVKALLAAGANLEGANTSLSTTALHVAVAHGHTEVVNELIEAGANPNTRRPRDGGTALALGVVGRIRGHCQASPTCESGPVIG</sequence>
<dbReference type="Gene3D" id="1.25.40.20">
    <property type="entry name" value="Ankyrin repeat-containing domain"/>
    <property type="match status" value="1"/>
</dbReference>
<dbReference type="PANTHER" id="PTHR24198:SF165">
    <property type="entry name" value="ANKYRIN REPEAT-CONTAINING PROTEIN-RELATED"/>
    <property type="match status" value="1"/>
</dbReference>
<gene>
    <name evidence="4" type="ORF">Esi_0081_0021</name>
</gene>
<evidence type="ECO:0000313" key="5">
    <source>
        <dbReference type="Proteomes" id="UP000002630"/>
    </source>
</evidence>
<protein>
    <submittedName>
        <fullName evidence="4">EsV-1-199</fullName>
    </submittedName>
</protein>
<accession>D8LT71</accession>
<dbReference type="PROSITE" id="PS50088">
    <property type="entry name" value="ANK_REPEAT"/>
    <property type="match status" value="3"/>
</dbReference>
<evidence type="ECO:0000256" key="3">
    <source>
        <dbReference type="PROSITE-ProRule" id="PRU00023"/>
    </source>
</evidence>
<dbReference type="InterPro" id="IPR036770">
    <property type="entry name" value="Ankyrin_rpt-contain_sf"/>
</dbReference>
<keyword evidence="1" id="KW-0677">Repeat</keyword>
<dbReference type="eggNOG" id="KOG4177">
    <property type="taxonomic scope" value="Eukaryota"/>
</dbReference>
<dbReference type="OrthoDB" id="20872at2759"/>
<keyword evidence="2 3" id="KW-0040">ANK repeat</keyword>
<dbReference type="EMBL" id="FN649751">
    <property type="protein sequence ID" value="CBN77942.1"/>
    <property type="molecule type" value="Genomic_DNA"/>
</dbReference>
<reference evidence="4 5" key="1">
    <citation type="journal article" date="2010" name="Nature">
        <title>The Ectocarpus genome and the independent evolution of multicellularity in brown algae.</title>
        <authorList>
            <person name="Cock J.M."/>
            <person name="Sterck L."/>
            <person name="Rouze P."/>
            <person name="Scornet D."/>
            <person name="Allen A.E."/>
            <person name="Amoutzias G."/>
            <person name="Anthouard V."/>
            <person name="Artiguenave F."/>
            <person name="Aury J.M."/>
            <person name="Badger J.H."/>
            <person name="Beszteri B."/>
            <person name="Billiau K."/>
            <person name="Bonnet E."/>
            <person name="Bothwell J.H."/>
            <person name="Bowler C."/>
            <person name="Boyen C."/>
            <person name="Brownlee C."/>
            <person name="Carrano C.J."/>
            <person name="Charrier B."/>
            <person name="Cho G.Y."/>
            <person name="Coelho S.M."/>
            <person name="Collen J."/>
            <person name="Corre E."/>
            <person name="Da Silva C."/>
            <person name="Delage L."/>
            <person name="Delaroque N."/>
            <person name="Dittami S.M."/>
            <person name="Doulbeau S."/>
            <person name="Elias M."/>
            <person name="Farnham G."/>
            <person name="Gachon C.M."/>
            <person name="Gschloessl B."/>
            <person name="Heesch S."/>
            <person name="Jabbari K."/>
            <person name="Jubin C."/>
            <person name="Kawai H."/>
            <person name="Kimura K."/>
            <person name="Kloareg B."/>
            <person name="Kupper F.C."/>
            <person name="Lang D."/>
            <person name="Le Bail A."/>
            <person name="Leblanc C."/>
            <person name="Lerouge P."/>
            <person name="Lohr M."/>
            <person name="Lopez P.J."/>
            <person name="Martens C."/>
            <person name="Maumus F."/>
            <person name="Michel G."/>
            <person name="Miranda-Saavedra D."/>
            <person name="Morales J."/>
            <person name="Moreau H."/>
            <person name="Motomura T."/>
            <person name="Nagasato C."/>
            <person name="Napoli C.A."/>
            <person name="Nelson D.R."/>
            <person name="Nyvall-Collen P."/>
            <person name="Peters A.F."/>
            <person name="Pommier C."/>
            <person name="Potin P."/>
            <person name="Poulain J."/>
            <person name="Quesneville H."/>
            <person name="Read B."/>
            <person name="Rensing S.A."/>
            <person name="Ritter A."/>
            <person name="Rousvoal S."/>
            <person name="Samanta M."/>
            <person name="Samson G."/>
            <person name="Schroeder D.C."/>
            <person name="Segurens B."/>
            <person name="Strittmatter M."/>
            <person name="Tonon T."/>
            <person name="Tregear J.W."/>
            <person name="Valentin K."/>
            <person name="von Dassow P."/>
            <person name="Yamagishi T."/>
            <person name="Van de Peer Y."/>
            <person name="Wincker P."/>
        </authorList>
    </citation>
    <scope>NUCLEOTIDE SEQUENCE [LARGE SCALE GENOMIC DNA]</scope>
    <source>
        <strain evidence="5">Ec32 / CCAP1310/4</strain>
    </source>
</reference>
<proteinExistence type="predicted"/>
<dbReference type="Proteomes" id="UP000002630">
    <property type="component" value="Linkage Group LG26"/>
</dbReference>
<evidence type="ECO:0000256" key="2">
    <source>
        <dbReference type="ARBA" id="ARBA00023043"/>
    </source>
</evidence>
<dbReference type="SMART" id="SM00248">
    <property type="entry name" value="ANK"/>
    <property type="match status" value="4"/>
</dbReference>
<feature type="repeat" description="ANK" evidence="3">
    <location>
        <begin position="48"/>
        <end position="80"/>
    </location>
</feature>
<dbReference type="PROSITE" id="PS50297">
    <property type="entry name" value="ANK_REP_REGION"/>
    <property type="match status" value="3"/>
</dbReference>
<evidence type="ECO:0000313" key="4">
    <source>
        <dbReference type="EMBL" id="CBN77942.1"/>
    </source>
</evidence>
<keyword evidence="5" id="KW-1185">Reference proteome</keyword>